<organism evidence="1 2">
    <name type="scientific">Rubellimicrobium rubrum</name>
    <dbReference type="NCBI Taxonomy" id="2585369"/>
    <lineage>
        <taxon>Bacteria</taxon>
        <taxon>Pseudomonadati</taxon>
        <taxon>Pseudomonadota</taxon>
        <taxon>Alphaproteobacteria</taxon>
        <taxon>Rhodobacterales</taxon>
        <taxon>Roseobacteraceae</taxon>
        <taxon>Rubellimicrobium</taxon>
    </lineage>
</organism>
<dbReference type="Proteomes" id="UP000305887">
    <property type="component" value="Unassembled WGS sequence"/>
</dbReference>
<evidence type="ECO:0000313" key="2">
    <source>
        <dbReference type="Proteomes" id="UP000305887"/>
    </source>
</evidence>
<feature type="non-terminal residue" evidence="1">
    <location>
        <position position="1"/>
    </location>
</feature>
<comment type="caution">
    <text evidence="1">The sequence shown here is derived from an EMBL/GenBank/DDBJ whole genome shotgun (WGS) entry which is preliminary data.</text>
</comment>
<accession>A0A5C4MGN4</accession>
<dbReference type="AlphaFoldDB" id="A0A5C4MGN4"/>
<name>A0A5C4MGN4_9RHOB</name>
<keyword evidence="2" id="KW-1185">Reference proteome</keyword>
<dbReference type="EMBL" id="VDFU01000069">
    <property type="protein sequence ID" value="TNC43206.1"/>
    <property type="molecule type" value="Genomic_DNA"/>
</dbReference>
<gene>
    <name evidence="1" type="ORF">FHG66_21075</name>
</gene>
<evidence type="ECO:0000313" key="1">
    <source>
        <dbReference type="EMBL" id="TNC43206.1"/>
    </source>
</evidence>
<proteinExistence type="predicted"/>
<protein>
    <submittedName>
        <fullName evidence="1">Formylglycine-generating enzyme family protein</fullName>
    </submittedName>
</protein>
<reference evidence="1 2" key="1">
    <citation type="submission" date="2019-06" db="EMBL/GenBank/DDBJ databases">
        <title>YIM 131921 draft genome.</title>
        <authorList>
            <person name="Jiang L."/>
        </authorList>
    </citation>
    <scope>NUCLEOTIDE SEQUENCE [LARGE SCALE GENOMIC DNA]</scope>
    <source>
        <strain evidence="1 2">YIM 131921</strain>
    </source>
</reference>
<sequence length="34" mass="3586">HRAAVIDFVRDASSGGCAAGVPPHHLGFRLVRTD</sequence>